<keyword evidence="1" id="KW-0732">Signal</keyword>
<sequence length="205" mass="22026">MRWWLGVLAVCLVTIGAGTAYADVPHSGDGYGVVVGSADAPVQLEIFCEPQCPHCAEFESSYGQQIADNLGSGRLAVTYRWLTFLDDRHHNDTSARVSNALFLAADPTTSATVYQAFVQNLYRTGGSPNNDDLAAMARESGVPEWVAMRIAASLPAVDTAAMNGANRARLKAVNPENPSTPTVYDPKTNRVIDLQDPAWLDTLLG</sequence>
<dbReference type="STRING" id="1260918.AWC06_15935"/>
<name>A0A1X1USG9_9MYCO</name>
<dbReference type="Proteomes" id="UP000194000">
    <property type="component" value="Unassembled WGS sequence"/>
</dbReference>
<accession>A0A1X1USG9</accession>
<dbReference type="RefSeq" id="WP_085197501.1">
    <property type="nucleotide sequence ID" value="NZ_JACKVI010000014.1"/>
</dbReference>
<dbReference type="Gene3D" id="3.40.30.10">
    <property type="entry name" value="Glutaredoxin"/>
    <property type="match status" value="1"/>
</dbReference>
<evidence type="ECO:0000259" key="2">
    <source>
        <dbReference type="Pfam" id="PF13462"/>
    </source>
</evidence>
<comment type="caution">
    <text evidence="3">The sequence shown here is derived from an EMBL/GenBank/DDBJ whole genome shotgun (WGS) entry which is preliminary data.</text>
</comment>
<dbReference type="SUPFAM" id="SSF52833">
    <property type="entry name" value="Thioredoxin-like"/>
    <property type="match status" value="1"/>
</dbReference>
<dbReference type="InterPro" id="IPR012336">
    <property type="entry name" value="Thioredoxin-like_fold"/>
</dbReference>
<protein>
    <recommendedName>
        <fullName evidence="2">Thioredoxin-like fold domain-containing protein</fullName>
    </recommendedName>
</protein>
<evidence type="ECO:0000256" key="1">
    <source>
        <dbReference type="SAM" id="SignalP"/>
    </source>
</evidence>
<dbReference type="AlphaFoldDB" id="A0A1X1USG9"/>
<dbReference type="Pfam" id="PF13462">
    <property type="entry name" value="Thioredoxin_4"/>
    <property type="match status" value="1"/>
</dbReference>
<evidence type="ECO:0000313" key="3">
    <source>
        <dbReference type="EMBL" id="ORV59618.1"/>
    </source>
</evidence>
<dbReference type="OrthoDB" id="117402at2"/>
<organism evidence="3 4">
    <name type="scientific">Mycobacterium fragae</name>
    <dbReference type="NCBI Taxonomy" id="1260918"/>
    <lineage>
        <taxon>Bacteria</taxon>
        <taxon>Bacillati</taxon>
        <taxon>Actinomycetota</taxon>
        <taxon>Actinomycetes</taxon>
        <taxon>Mycobacteriales</taxon>
        <taxon>Mycobacteriaceae</taxon>
        <taxon>Mycobacterium</taxon>
    </lineage>
</organism>
<dbReference type="InterPro" id="IPR036249">
    <property type="entry name" value="Thioredoxin-like_sf"/>
</dbReference>
<evidence type="ECO:0000313" key="4">
    <source>
        <dbReference type="Proteomes" id="UP000194000"/>
    </source>
</evidence>
<dbReference type="EMBL" id="LQOW01000024">
    <property type="protein sequence ID" value="ORV59618.1"/>
    <property type="molecule type" value="Genomic_DNA"/>
</dbReference>
<reference evidence="3 4" key="1">
    <citation type="submission" date="2016-01" db="EMBL/GenBank/DDBJ databases">
        <title>The new phylogeny of the genus Mycobacterium.</title>
        <authorList>
            <person name="Tarcisio F."/>
            <person name="Conor M."/>
            <person name="Antonella G."/>
            <person name="Elisabetta G."/>
            <person name="Giulia F.S."/>
            <person name="Sara T."/>
            <person name="Anna F."/>
            <person name="Clotilde B."/>
            <person name="Roberto B."/>
            <person name="Veronica D.S."/>
            <person name="Fabio R."/>
            <person name="Monica P."/>
            <person name="Olivier J."/>
            <person name="Enrico T."/>
            <person name="Nicola S."/>
        </authorList>
    </citation>
    <scope>NUCLEOTIDE SEQUENCE [LARGE SCALE GENOMIC DNA]</scope>
    <source>
        <strain evidence="3 4">DSM 45731</strain>
    </source>
</reference>
<keyword evidence="4" id="KW-1185">Reference proteome</keyword>
<feature type="signal peptide" evidence="1">
    <location>
        <begin position="1"/>
        <end position="22"/>
    </location>
</feature>
<feature type="chain" id="PRO_5013162979" description="Thioredoxin-like fold domain-containing protein" evidence="1">
    <location>
        <begin position="23"/>
        <end position="205"/>
    </location>
</feature>
<gene>
    <name evidence="3" type="ORF">AWC06_15935</name>
</gene>
<proteinExistence type="predicted"/>
<dbReference type="CDD" id="cd02972">
    <property type="entry name" value="DsbA_family"/>
    <property type="match status" value="1"/>
</dbReference>
<feature type="domain" description="Thioredoxin-like fold" evidence="2">
    <location>
        <begin position="31"/>
        <end position="184"/>
    </location>
</feature>